<sequence>MNLMKSKMQEVIFFFGPPFSGKTSYYEQHLKSSHERVSASEFYHSNPSWGLRHFILHLLKILGEGKGVAIDDENWSRKTRQSCIQSIRVKLPACKFICYVFKPKDAFECLWRREWILAQYFSSQEENKPSHQQSCPTVDLSATQARIHMWFHHDSGDHVSGLDAVEESEGWHQIKQIKTSPQPKTNYKFEVPAAFLDWQGLMDHSTDDLVEALLIWKHSTLCGRVIVLATIPDEVSNDKDSQDSNPGDVYKSVVKKLQAKTRALARKLEIPVFYVIIKDQKQSGSFTRSPKPGILSFLQRLHHIDLQHPGTVYIYQSKGSRATEFTQTGIKQFAAGLICKNPNILAQCQGARISGSAHESITDFDYIAENNERIPSAIPLFNKIIRGDTEDDVEGTYLAEERWGRVLGVSYKDKPTFRRFQEEYTTNASHISAEGSKIGHRPLHSGAKRGSSTIPVKTIEPQSHQEGTMNSGGDRNRESTRTIKLPSWMTPKRSKNEQETKDDVTNAEKKYAGLPSTIYCMTVTELREVAEIFLNQDEDSDASSGSFPDSTKLDDSGLIMNNAQEDEEGLDQSYEDMNLEMEESNSEGETSAKERRCKTSLPGDEEERNARREDGDDRDRRKERPESGDDGGDDGVASIITDLFAGESGRKRPPPKKKTARSPFALSSTMLWSDEESSCQPDTTCSTSRGNHPSEEKPKESKPAIQDFSFLDEIF</sequence>
<dbReference type="EnsemblMetazoa" id="XM_011680051">
    <property type="protein sequence ID" value="XP_011678353"/>
    <property type="gene ID" value="LOC105445041"/>
</dbReference>
<feature type="compositionally biased region" description="Basic residues" evidence="1">
    <location>
        <begin position="651"/>
        <end position="660"/>
    </location>
</feature>
<feature type="region of interest" description="Disordered" evidence="1">
    <location>
        <begin position="431"/>
        <end position="504"/>
    </location>
</feature>
<name>A0A7M7HMK7_STRPU</name>
<evidence type="ECO:0000313" key="3">
    <source>
        <dbReference type="Proteomes" id="UP000007110"/>
    </source>
</evidence>
<feature type="compositionally biased region" description="Basic and acidic residues" evidence="1">
    <location>
        <begin position="692"/>
        <end position="702"/>
    </location>
</feature>
<reference evidence="3" key="1">
    <citation type="submission" date="2015-02" db="EMBL/GenBank/DDBJ databases">
        <title>Genome sequencing for Strongylocentrotus purpuratus.</title>
        <authorList>
            <person name="Murali S."/>
            <person name="Liu Y."/>
            <person name="Vee V."/>
            <person name="English A."/>
            <person name="Wang M."/>
            <person name="Skinner E."/>
            <person name="Han Y."/>
            <person name="Muzny D.M."/>
            <person name="Worley K.C."/>
            <person name="Gibbs R.A."/>
        </authorList>
    </citation>
    <scope>NUCLEOTIDE SEQUENCE</scope>
</reference>
<organism evidence="2 3">
    <name type="scientific">Strongylocentrotus purpuratus</name>
    <name type="common">Purple sea urchin</name>
    <dbReference type="NCBI Taxonomy" id="7668"/>
    <lineage>
        <taxon>Eukaryota</taxon>
        <taxon>Metazoa</taxon>
        <taxon>Echinodermata</taxon>
        <taxon>Eleutherozoa</taxon>
        <taxon>Echinozoa</taxon>
        <taxon>Echinoidea</taxon>
        <taxon>Euechinoidea</taxon>
        <taxon>Echinacea</taxon>
        <taxon>Camarodonta</taxon>
        <taxon>Echinidea</taxon>
        <taxon>Strongylocentrotidae</taxon>
        <taxon>Strongylocentrotus</taxon>
    </lineage>
</organism>
<dbReference type="Proteomes" id="UP000007110">
    <property type="component" value="Unassembled WGS sequence"/>
</dbReference>
<dbReference type="OMA" id="NCKFRCI"/>
<dbReference type="Gene3D" id="3.40.50.300">
    <property type="entry name" value="P-loop containing nucleotide triphosphate hydrolases"/>
    <property type="match status" value="1"/>
</dbReference>
<reference evidence="2" key="2">
    <citation type="submission" date="2021-01" db="UniProtKB">
        <authorList>
            <consortium name="EnsemblMetazoa"/>
        </authorList>
    </citation>
    <scope>IDENTIFICATION</scope>
</reference>
<feature type="compositionally biased region" description="Basic residues" evidence="1">
    <location>
        <begin position="438"/>
        <end position="447"/>
    </location>
</feature>
<feature type="compositionally biased region" description="Polar residues" evidence="1">
    <location>
        <begin position="450"/>
        <end position="473"/>
    </location>
</feature>
<dbReference type="InParanoid" id="A0A7M7HMK7"/>
<evidence type="ECO:0000256" key="1">
    <source>
        <dbReference type="SAM" id="MobiDB-lite"/>
    </source>
</evidence>
<proteinExistence type="predicted"/>
<dbReference type="InterPro" id="IPR027417">
    <property type="entry name" value="P-loop_NTPase"/>
</dbReference>
<feature type="compositionally biased region" description="Basic and acidic residues" evidence="1">
    <location>
        <begin position="494"/>
        <end position="504"/>
    </location>
</feature>
<keyword evidence="3" id="KW-1185">Reference proteome</keyword>
<dbReference type="SUPFAM" id="SSF52540">
    <property type="entry name" value="P-loop containing nucleoside triphosphate hydrolases"/>
    <property type="match status" value="1"/>
</dbReference>
<dbReference type="KEGG" id="spu:105445041"/>
<dbReference type="RefSeq" id="XP_011678353.1">
    <property type="nucleotide sequence ID" value="XM_011680051.2"/>
</dbReference>
<dbReference type="AlphaFoldDB" id="A0A7M7HMK7"/>
<accession>A0A7M7HMK7</accession>
<feature type="region of interest" description="Disordered" evidence="1">
    <location>
        <begin position="567"/>
        <end position="715"/>
    </location>
</feature>
<feature type="region of interest" description="Disordered" evidence="1">
    <location>
        <begin position="537"/>
        <end position="556"/>
    </location>
</feature>
<evidence type="ECO:0000313" key="2">
    <source>
        <dbReference type="EnsemblMetazoa" id="XP_011678353"/>
    </source>
</evidence>
<feature type="compositionally biased region" description="Acidic residues" evidence="1">
    <location>
        <begin position="567"/>
        <end position="586"/>
    </location>
</feature>
<dbReference type="GeneID" id="105445041"/>
<feature type="compositionally biased region" description="Basic and acidic residues" evidence="1">
    <location>
        <begin position="608"/>
        <end position="627"/>
    </location>
</feature>
<feature type="compositionally biased region" description="Polar residues" evidence="1">
    <location>
        <begin position="678"/>
        <end position="691"/>
    </location>
</feature>
<dbReference type="OrthoDB" id="6143546at2759"/>
<protein>
    <submittedName>
        <fullName evidence="2">Uncharacterized protein</fullName>
    </submittedName>
</protein>